<dbReference type="PANTHER" id="PTHR22849:SF23">
    <property type="entry name" value="U-BOX DOMAIN-CONTAINING PROTEIN"/>
    <property type="match status" value="1"/>
</dbReference>
<dbReference type="Pfam" id="PF25598">
    <property type="entry name" value="ARM_PUB"/>
    <property type="match status" value="1"/>
</dbReference>
<comment type="caution">
    <text evidence="7">The sequence shown here is derived from an EMBL/GenBank/DDBJ whole genome shotgun (WGS) entry which is preliminary data.</text>
</comment>
<feature type="domain" description="U-box" evidence="6">
    <location>
        <begin position="2"/>
        <end position="78"/>
    </location>
</feature>
<protein>
    <recommendedName>
        <fullName evidence="5 6">U-box domain-containing protein</fullName>
        <ecNumber evidence="5">2.3.2.27</ecNumber>
    </recommendedName>
    <alternativeName>
        <fullName evidence="5">RING-type E3 ubiquitin transferase PUB</fullName>
    </alternativeName>
</protein>
<reference evidence="7" key="1">
    <citation type="journal article" date="2023" name="Nat. Commun.">
        <title>Diploid and tetraploid genomes of Acorus and the evolution of monocots.</title>
        <authorList>
            <person name="Ma L."/>
            <person name="Liu K.W."/>
            <person name="Li Z."/>
            <person name="Hsiao Y.Y."/>
            <person name="Qi Y."/>
            <person name="Fu T."/>
            <person name="Tang G.D."/>
            <person name="Zhang D."/>
            <person name="Sun W.H."/>
            <person name="Liu D.K."/>
            <person name="Li Y."/>
            <person name="Chen G.Z."/>
            <person name="Liu X.D."/>
            <person name="Liao X.Y."/>
            <person name="Jiang Y.T."/>
            <person name="Yu X."/>
            <person name="Hao Y."/>
            <person name="Huang J."/>
            <person name="Zhao X.W."/>
            <person name="Ke S."/>
            <person name="Chen Y.Y."/>
            <person name="Wu W.L."/>
            <person name="Hsu J.L."/>
            <person name="Lin Y.F."/>
            <person name="Huang M.D."/>
            <person name="Li C.Y."/>
            <person name="Huang L."/>
            <person name="Wang Z.W."/>
            <person name="Zhao X."/>
            <person name="Zhong W.Y."/>
            <person name="Peng D.H."/>
            <person name="Ahmad S."/>
            <person name="Lan S."/>
            <person name="Zhang J.S."/>
            <person name="Tsai W.C."/>
            <person name="Van de Peer Y."/>
            <person name="Liu Z.J."/>
        </authorList>
    </citation>
    <scope>NUCLEOTIDE SEQUENCE</scope>
    <source>
        <strain evidence="7">SCP</strain>
    </source>
</reference>
<accession>A0AAV9BAZ8</accession>
<dbReference type="InterPro" id="IPR016024">
    <property type="entry name" value="ARM-type_fold"/>
</dbReference>
<name>A0AAV9BAZ8_ACOGR</name>
<dbReference type="SUPFAM" id="SSF57850">
    <property type="entry name" value="RING/U-box"/>
    <property type="match status" value="1"/>
</dbReference>
<proteinExistence type="predicted"/>
<dbReference type="InterPro" id="IPR013083">
    <property type="entry name" value="Znf_RING/FYVE/PHD"/>
</dbReference>
<dbReference type="InterPro" id="IPR045210">
    <property type="entry name" value="RING-Ubox_PUB"/>
</dbReference>
<dbReference type="Gene3D" id="3.30.40.10">
    <property type="entry name" value="Zinc/RING finger domain, C3HC4 (zinc finger)"/>
    <property type="match status" value="1"/>
</dbReference>
<keyword evidence="8" id="KW-1185">Reference proteome</keyword>
<comment type="pathway">
    <text evidence="2 5">Protein modification; protein ubiquitination.</text>
</comment>
<dbReference type="InterPro" id="IPR011989">
    <property type="entry name" value="ARM-like"/>
</dbReference>
<dbReference type="InterPro" id="IPR045185">
    <property type="entry name" value="PUB22/23/24-like"/>
</dbReference>
<evidence type="ECO:0000256" key="5">
    <source>
        <dbReference type="RuleBase" id="RU369093"/>
    </source>
</evidence>
<dbReference type="CDD" id="cd16664">
    <property type="entry name" value="RING-Ubox_PUB"/>
    <property type="match status" value="1"/>
</dbReference>
<dbReference type="SMART" id="SM00504">
    <property type="entry name" value="Ubox"/>
    <property type="match status" value="1"/>
</dbReference>
<evidence type="ECO:0000313" key="8">
    <source>
        <dbReference type="Proteomes" id="UP001179952"/>
    </source>
</evidence>
<dbReference type="EMBL" id="JAUJYN010000004">
    <property type="protein sequence ID" value="KAK1273353.1"/>
    <property type="molecule type" value="Genomic_DNA"/>
</dbReference>
<dbReference type="PROSITE" id="PS51698">
    <property type="entry name" value="U_BOX"/>
    <property type="match status" value="1"/>
</dbReference>
<sequence>MEVPDFFRCPISMELMKDPVTIPTGVTYDRRSIEKWFFVYKKSTCPATGQTVVSTSDITPNHTLRRLITAWIEDLGRTSSSSAASSPPSTSASAAVNKDDLASLLAAIDSSSPFKVGSLKKLRAAVESGGGNARADFVSLGGIETLGRIVIQVLSDSADSSTVHACEHALAVLTHHLPLPEDALTEPDLIKSMLTVLQRGSAESRLHVLTIFQSAVKSSNRKWTSVITDNDIDITKSLLDLLSDEVSTAKSSSYALDVLIGVLGRRHSKKNRLKAVEAGAVHVLVELLIDCPSRHRCEKALFALKLLCECAEGRSAFADHAVAIAAVAKVAMRVSDAATKLSVKVLWLVCGGGGGGAAERVLEEMVMCGAVKKLLGVLHVDGRSSTKEKAMRMIRLHGGVWRRYPCCPSELRGYLDYVNGSDSRLH</sequence>
<keyword evidence="4 5" id="KW-0833">Ubl conjugation pathway</keyword>
<dbReference type="Proteomes" id="UP001179952">
    <property type="component" value="Unassembled WGS sequence"/>
</dbReference>
<dbReference type="SUPFAM" id="SSF48371">
    <property type="entry name" value="ARM repeat"/>
    <property type="match status" value="1"/>
</dbReference>
<evidence type="ECO:0000256" key="2">
    <source>
        <dbReference type="ARBA" id="ARBA00004906"/>
    </source>
</evidence>
<comment type="catalytic activity">
    <reaction evidence="1 5">
        <text>S-ubiquitinyl-[E2 ubiquitin-conjugating enzyme]-L-cysteine + [acceptor protein]-L-lysine = [E2 ubiquitin-conjugating enzyme]-L-cysteine + N(6)-ubiquitinyl-[acceptor protein]-L-lysine.</text>
        <dbReference type="EC" id="2.3.2.27"/>
    </reaction>
</comment>
<dbReference type="InterPro" id="IPR003613">
    <property type="entry name" value="Ubox_domain"/>
</dbReference>
<evidence type="ECO:0000313" key="7">
    <source>
        <dbReference type="EMBL" id="KAK1273353.1"/>
    </source>
</evidence>
<keyword evidence="3 5" id="KW-0808">Transferase</keyword>
<dbReference type="GO" id="GO:0061630">
    <property type="term" value="F:ubiquitin protein ligase activity"/>
    <property type="evidence" value="ECO:0007669"/>
    <property type="project" value="UniProtKB-UniRule"/>
</dbReference>
<dbReference type="AlphaFoldDB" id="A0AAV9BAZ8"/>
<evidence type="ECO:0000256" key="3">
    <source>
        <dbReference type="ARBA" id="ARBA00022679"/>
    </source>
</evidence>
<dbReference type="Pfam" id="PF04564">
    <property type="entry name" value="U-box"/>
    <property type="match status" value="1"/>
</dbReference>
<reference evidence="7" key="2">
    <citation type="submission" date="2023-06" db="EMBL/GenBank/DDBJ databases">
        <authorList>
            <person name="Ma L."/>
            <person name="Liu K.-W."/>
            <person name="Li Z."/>
            <person name="Hsiao Y.-Y."/>
            <person name="Qi Y."/>
            <person name="Fu T."/>
            <person name="Tang G."/>
            <person name="Zhang D."/>
            <person name="Sun W.-H."/>
            <person name="Liu D.-K."/>
            <person name="Li Y."/>
            <person name="Chen G.-Z."/>
            <person name="Liu X.-D."/>
            <person name="Liao X.-Y."/>
            <person name="Jiang Y.-T."/>
            <person name="Yu X."/>
            <person name="Hao Y."/>
            <person name="Huang J."/>
            <person name="Zhao X.-W."/>
            <person name="Ke S."/>
            <person name="Chen Y.-Y."/>
            <person name="Wu W.-L."/>
            <person name="Hsu J.-L."/>
            <person name="Lin Y.-F."/>
            <person name="Huang M.-D."/>
            <person name="Li C.-Y."/>
            <person name="Huang L."/>
            <person name="Wang Z.-W."/>
            <person name="Zhao X."/>
            <person name="Zhong W.-Y."/>
            <person name="Peng D.-H."/>
            <person name="Ahmad S."/>
            <person name="Lan S."/>
            <person name="Zhang J.-S."/>
            <person name="Tsai W.-C."/>
            <person name="Van De Peer Y."/>
            <person name="Liu Z.-J."/>
        </authorList>
    </citation>
    <scope>NUCLEOTIDE SEQUENCE</scope>
    <source>
        <strain evidence="7">SCP</strain>
        <tissue evidence="7">Leaves</tissue>
    </source>
</reference>
<evidence type="ECO:0000256" key="4">
    <source>
        <dbReference type="ARBA" id="ARBA00022786"/>
    </source>
</evidence>
<evidence type="ECO:0000259" key="6">
    <source>
        <dbReference type="PROSITE" id="PS51698"/>
    </source>
</evidence>
<dbReference type="InterPro" id="IPR058678">
    <property type="entry name" value="ARM_PUB"/>
</dbReference>
<dbReference type="EC" id="2.3.2.27" evidence="5"/>
<evidence type="ECO:0000256" key="1">
    <source>
        <dbReference type="ARBA" id="ARBA00000900"/>
    </source>
</evidence>
<comment type="function">
    <text evidence="5">Functions as an E3 ubiquitin ligase.</text>
</comment>
<dbReference type="GO" id="GO:0016567">
    <property type="term" value="P:protein ubiquitination"/>
    <property type="evidence" value="ECO:0007669"/>
    <property type="project" value="UniProtKB-UniRule"/>
</dbReference>
<dbReference type="Gene3D" id="1.25.10.10">
    <property type="entry name" value="Leucine-rich Repeat Variant"/>
    <property type="match status" value="1"/>
</dbReference>
<organism evidence="7 8">
    <name type="scientific">Acorus gramineus</name>
    <name type="common">Dwarf sweet flag</name>
    <dbReference type="NCBI Taxonomy" id="55184"/>
    <lineage>
        <taxon>Eukaryota</taxon>
        <taxon>Viridiplantae</taxon>
        <taxon>Streptophyta</taxon>
        <taxon>Embryophyta</taxon>
        <taxon>Tracheophyta</taxon>
        <taxon>Spermatophyta</taxon>
        <taxon>Magnoliopsida</taxon>
        <taxon>Liliopsida</taxon>
        <taxon>Acoraceae</taxon>
        <taxon>Acorus</taxon>
    </lineage>
</organism>
<gene>
    <name evidence="7" type="ORF">QJS04_geneDACA012109</name>
</gene>
<dbReference type="PANTHER" id="PTHR22849">
    <property type="entry name" value="WDSAM1 PROTEIN"/>
    <property type="match status" value="1"/>
</dbReference>